<gene>
    <name evidence="1" type="ORF">BSQ44_08695</name>
</gene>
<accession>A0A1L3SPT1</accession>
<dbReference type="OrthoDB" id="8264995at2"/>
<sequence length="261" mass="28262">MKKLMDIENLLRWAFVHELPKGRENGGGPGIRSAWDGIYNLGVLGTLVQTDGFSGGGFVEPGEPHRDATLIGEAVRGLEGMEIGGFEDWDAFADVPEMAAHMEGVSARVAARMAAMPAGSRARLPVTLVISAAVTGRGPDWRWPEEPRARMVERAGKPAWFVSRAFTDAFGRRSAIETDGFDAKAGRPQRGAYRKYVVAPDPWLVALARMDWQVWVLSLATLAAELDGCLADWDVVAAQHSPTPWVDGEAASAPRVLEAVK</sequence>
<protein>
    <submittedName>
        <fullName evidence="1">Uncharacterized protein</fullName>
    </submittedName>
</protein>
<dbReference type="KEGG" id="meso:BSQ44_08695"/>
<dbReference type="STRING" id="1670800.BSQ44_08695"/>
<keyword evidence="2" id="KW-1185">Reference proteome</keyword>
<dbReference type="EMBL" id="CP018171">
    <property type="protein sequence ID" value="APH71437.1"/>
    <property type="molecule type" value="Genomic_DNA"/>
</dbReference>
<proteinExistence type="predicted"/>
<reference evidence="2" key="1">
    <citation type="submission" date="2016-11" db="EMBL/GenBank/DDBJ databases">
        <title>Mesorhizobium oceanicum sp. nov., isolated from deep seawater in South China Sea.</title>
        <authorList>
            <person name="Fu G.-Y."/>
        </authorList>
    </citation>
    <scope>NUCLEOTIDE SEQUENCE [LARGE SCALE GENOMIC DNA]</scope>
    <source>
        <strain evidence="2">B7</strain>
    </source>
</reference>
<evidence type="ECO:0000313" key="2">
    <source>
        <dbReference type="Proteomes" id="UP000182840"/>
    </source>
</evidence>
<dbReference type="AlphaFoldDB" id="A0A1L3SPT1"/>
<dbReference type="RefSeq" id="WP_072603094.1">
    <property type="nucleotide sequence ID" value="NZ_CP018171.1"/>
</dbReference>
<evidence type="ECO:0000313" key="1">
    <source>
        <dbReference type="EMBL" id="APH71437.1"/>
    </source>
</evidence>
<dbReference type="Proteomes" id="UP000182840">
    <property type="component" value="Chromosome"/>
</dbReference>
<organism evidence="1 2">
    <name type="scientific">Aquibium oceanicum</name>
    <dbReference type="NCBI Taxonomy" id="1670800"/>
    <lineage>
        <taxon>Bacteria</taxon>
        <taxon>Pseudomonadati</taxon>
        <taxon>Pseudomonadota</taxon>
        <taxon>Alphaproteobacteria</taxon>
        <taxon>Hyphomicrobiales</taxon>
        <taxon>Phyllobacteriaceae</taxon>
        <taxon>Aquibium</taxon>
    </lineage>
</organism>
<name>A0A1L3SPT1_9HYPH</name>